<reference evidence="2" key="2">
    <citation type="submission" date="2022-01" db="EMBL/GenBank/DDBJ databases">
        <authorList>
            <person name="Yamashiro T."/>
            <person name="Shiraishi A."/>
            <person name="Satake H."/>
            <person name="Nakayama K."/>
        </authorList>
    </citation>
    <scope>NUCLEOTIDE SEQUENCE</scope>
</reference>
<comment type="caution">
    <text evidence="2">The sequence shown here is derived from an EMBL/GenBank/DDBJ whole genome shotgun (WGS) entry which is preliminary data.</text>
</comment>
<feature type="region of interest" description="Disordered" evidence="1">
    <location>
        <begin position="92"/>
        <end position="160"/>
    </location>
</feature>
<keyword evidence="3" id="KW-1185">Reference proteome</keyword>
<accession>A0ABQ5GT15</accession>
<sequence>MSDLKFADSHNMVAFLEKPTECEGFEQIVKTVNKEVQIQALVDRKKVIITEASVKRDLQLEDAEWIECLPNDAIFEQLSLIGAKSTAWNGFSSKGSSNPTDPHHTPTIIQPSTSQPKKKQPRKSKKKNTEVPQPSGSTDDIANKNVTNTSNDPPQSEITELKERVKKLEKKKGSRTHKLKRLYKVGRSARVVSSEDEGLGDQEDASKQGRKINDIDQDAEVTLVDETQGRCGDDLVFDTSVLDGEEVFAGQSEVEKEVSVADPITTAGEVVTTVSVEVSTTILTKTTTVDELTLAQTLIEIKSAKPKVKKVVVQELVQSTTTTTPLTIPKAKSITFREPSESTTRTTPTPIPSNIKNKGKAKMIEPEKPLKEKEQIRLDEELTLKQQAKEKEEDRLAREKAQQDEDANISKWDNVQAMIDANYELAVRLHAEEQGELTIEERSRLFMELMDKRKKHFARLRAEEQRRKPLTNAQKRNQMCTYLKNMAGFPHNLLKNKSFDEVHNDFDKTMSWIDSFIPMDSEVVKDKVEGSEIKAEGSSKRAGEDLQQESTKKQKVDDDDKEKEDLK</sequence>
<feature type="compositionally biased region" description="Basic and acidic residues" evidence="1">
    <location>
        <begin position="386"/>
        <end position="403"/>
    </location>
</feature>
<dbReference type="Proteomes" id="UP001151760">
    <property type="component" value="Unassembled WGS sequence"/>
</dbReference>
<gene>
    <name evidence="2" type="ORF">Tco_1044643</name>
</gene>
<feature type="compositionally biased region" description="Basic and acidic residues" evidence="1">
    <location>
        <begin position="362"/>
        <end position="371"/>
    </location>
</feature>
<dbReference type="EMBL" id="BQNB010018757">
    <property type="protein sequence ID" value="GJT77918.1"/>
    <property type="molecule type" value="Genomic_DNA"/>
</dbReference>
<feature type="compositionally biased region" description="Polar residues" evidence="1">
    <location>
        <begin position="130"/>
        <end position="158"/>
    </location>
</feature>
<protein>
    <submittedName>
        <fullName evidence="2">Uncharacterized protein</fullName>
    </submittedName>
</protein>
<evidence type="ECO:0000256" key="1">
    <source>
        <dbReference type="SAM" id="MobiDB-lite"/>
    </source>
</evidence>
<evidence type="ECO:0000313" key="3">
    <source>
        <dbReference type="Proteomes" id="UP001151760"/>
    </source>
</evidence>
<feature type="region of interest" description="Disordered" evidence="1">
    <location>
        <begin position="333"/>
        <end position="371"/>
    </location>
</feature>
<feature type="compositionally biased region" description="Basic residues" evidence="1">
    <location>
        <begin position="116"/>
        <end position="126"/>
    </location>
</feature>
<organism evidence="2 3">
    <name type="scientific">Tanacetum coccineum</name>
    <dbReference type="NCBI Taxonomy" id="301880"/>
    <lineage>
        <taxon>Eukaryota</taxon>
        <taxon>Viridiplantae</taxon>
        <taxon>Streptophyta</taxon>
        <taxon>Embryophyta</taxon>
        <taxon>Tracheophyta</taxon>
        <taxon>Spermatophyta</taxon>
        <taxon>Magnoliopsida</taxon>
        <taxon>eudicotyledons</taxon>
        <taxon>Gunneridae</taxon>
        <taxon>Pentapetalae</taxon>
        <taxon>asterids</taxon>
        <taxon>campanulids</taxon>
        <taxon>Asterales</taxon>
        <taxon>Asteraceae</taxon>
        <taxon>Asteroideae</taxon>
        <taxon>Anthemideae</taxon>
        <taxon>Anthemidinae</taxon>
        <taxon>Tanacetum</taxon>
    </lineage>
</organism>
<feature type="region of interest" description="Disordered" evidence="1">
    <location>
        <begin position="386"/>
        <end position="408"/>
    </location>
</feature>
<feature type="region of interest" description="Disordered" evidence="1">
    <location>
        <begin position="527"/>
        <end position="567"/>
    </location>
</feature>
<proteinExistence type="predicted"/>
<feature type="compositionally biased region" description="Acidic residues" evidence="1">
    <location>
        <begin position="194"/>
        <end position="203"/>
    </location>
</feature>
<reference evidence="2" key="1">
    <citation type="journal article" date="2022" name="Int. J. Mol. Sci.">
        <title>Draft Genome of Tanacetum Coccineum: Genomic Comparison of Closely Related Tanacetum-Family Plants.</title>
        <authorList>
            <person name="Yamashiro T."/>
            <person name="Shiraishi A."/>
            <person name="Nakayama K."/>
            <person name="Satake H."/>
        </authorList>
    </citation>
    <scope>NUCLEOTIDE SEQUENCE</scope>
</reference>
<name>A0ABQ5GT15_9ASTR</name>
<feature type="region of interest" description="Disordered" evidence="1">
    <location>
        <begin position="189"/>
        <end position="212"/>
    </location>
</feature>
<evidence type="ECO:0000313" key="2">
    <source>
        <dbReference type="EMBL" id="GJT77918.1"/>
    </source>
</evidence>